<dbReference type="GO" id="GO:0003735">
    <property type="term" value="F:structural constituent of ribosome"/>
    <property type="evidence" value="ECO:0007669"/>
    <property type="project" value="InterPro"/>
</dbReference>
<dbReference type="GO" id="GO:1990904">
    <property type="term" value="C:ribonucleoprotein complex"/>
    <property type="evidence" value="ECO:0007669"/>
    <property type="project" value="UniProtKB-KW"/>
</dbReference>
<dbReference type="InterPro" id="IPR001210">
    <property type="entry name" value="Ribosomal_eS17"/>
</dbReference>
<evidence type="ECO:0000256" key="2">
    <source>
        <dbReference type="ARBA" id="ARBA00022980"/>
    </source>
</evidence>
<reference evidence="4" key="1">
    <citation type="submission" date="2015-11" db="EMBL/GenBank/DDBJ databases">
        <title>De novo transcriptome assembly of four potential Pierce s Disease insect vectors from Arizona vineyards.</title>
        <authorList>
            <person name="Tassone E.E."/>
        </authorList>
    </citation>
    <scope>NUCLEOTIDE SEQUENCE</scope>
</reference>
<comment type="similarity">
    <text evidence="1">Belongs to the eukaryotic ribosomal protein eS17 family.</text>
</comment>
<dbReference type="SUPFAM" id="SSF116820">
    <property type="entry name" value="Rps17e-like"/>
    <property type="match status" value="1"/>
</dbReference>
<accession>A0A1B6HN85</accession>
<dbReference type="GO" id="GO:0006412">
    <property type="term" value="P:translation"/>
    <property type="evidence" value="ECO:0007669"/>
    <property type="project" value="InterPro"/>
</dbReference>
<evidence type="ECO:0000313" key="4">
    <source>
        <dbReference type="EMBL" id="JAS76136.1"/>
    </source>
</evidence>
<evidence type="ECO:0000256" key="1">
    <source>
        <dbReference type="ARBA" id="ARBA00010444"/>
    </source>
</evidence>
<name>A0A1B6HN85_9HEMI</name>
<dbReference type="GO" id="GO:0005840">
    <property type="term" value="C:ribosome"/>
    <property type="evidence" value="ECO:0007669"/>
    <property type="project" value="UniProtKB-KW"/>
</dbReference>
<dbReference type="HAMAP" id="MF_00511">
    <property type="entry name" value="Ribosomal_eS17"/>
    <property type="match status" value="1"/>
</dbReference>
<evidence type="ECO:0000256" key="3">
    <source>
        <dbReference type="ARBA" id="ARBA00023274"/>
    </source>
</evidence>
<dbReference type="PANTHER" id="PTHR10732">
    <property type="entry name" value="40S RIBOSOMAL PROTEIN S17"/>
    <property type="match status" value="1"/>
</dbReference>
<keyword evidence="2" id="KW-0689">Ribosomal protein</keyword>
<evidence type="ECO:0008006" key="5">
    <source>
        <dbReference type="Google" id="ProtNLM"/>
    </source>
</evidence>
<sequence>LAGASSVGVLAPPWGPFARVAPHPRPRLLKIFSKFPPRMGKIRGRSIKRAASAVVEKYFSRINADFENNLSVVRDTTVTQSKRVRNQLAGYITHLYKRIQKGD</sequence>
<dbReference type="Gene3D" id="1.10.60.20">
    <property type="entry name" value="Ribosomal protein S17e-like"/>
    <property type="match status" value="1"/>
</dbReference>
<protein>
    <recommendedName>
        <fullName evidence="5">40S ribosomal protein S17</fullName>
    </recommendedName>
</protein>
<organism evidence="4">
    <name type="scientific">Homalodisca liturata</name>
    <dbReference type="NCBI Taxonomy" id="320908"/>
    <lineage>
        <taxon>Eukaryota</taxon>
        <taxon>Metazoa</taxon>
        <taxon>Ecdysozoa</taxon>
        <taxon>Arthropoda</taxon>
        <taxon>Hexapoda</taxon>
        <taxon>Insecta</taxon>
        <taxon>Pterygota</taxon>
        <taxon>Neoptera</taxon>
        <taxon>Paraneoptera</taxon>
        <taxon>Hemiptera</taxon>
        <taxon>Auchenorrhyncha</taxon>
        <taxon>Membracoidea</taxon>
        <taxon>Cicadellidae</taxon>
        <taxon>Cicadellinae</taxon>
        <taxon>Proconiini</taxon>
        <taxon>Homalodisca</taxon>
    </lineage>
</organism>
<feature type="non-terminal residue" evidence="4">
    <location>
        <position position="103"/>
    </location>
</feature>
<dbReference type="EMBL" id="GECU01031570">
    <property type="protein sequence ID" value="JAS76136.1"/>
    <property type="molecule type" value="Transcribed_RNA"/>
</dbReference>
<gene>
    <name evidence="4" type="ORF">g.4217</name>
</gene>
<dbReference type="PANTHER" id="PTHR10732:SF0">
    <property type="entry name" value="40S RIBOSOMAL PROTEIN S17"/>
    <property type="match status" value="1"/>
</dbReference>
<proteinExistence type="inferred from homology"/>
<dbReference type="Pfam" id="PF00833">
    <property type="entry name" value="Ribosomal_S17e"/>
    <property type="match status" value="1"/>
</dbReference>
<feature type="non-terminal residue" evidence="4">
    <location>
        <position position="1"/>
    </location>
</feature>
<dbReference type="InterPro" id="IPR036401">
    <property type="entry name" value="Ribosomal_eS17_sf"/>
</dbReference>
<keyword evidence="3" id="KW-0687">Ribonucleoprotein</keyword>
<dbReference type="AlphaFoldDB" id="A0A1B6HN85"/>